<name>A0A2G6E380_9BACT</name>
<dbReference type="GO" id="GO:0004619">
    <property type="term" value="F:phosphoglycerate mutase activity"/>
    <property type="evidence" value="ECO:0007669"/>
    <property type="project" value="UniProtKB-EC"/>
</dbReference>
<feature type="binding site" evidence="6">
    <location>
        <position position="67"/>
    </location>
    <ligand>
        <name>substrate</name>
    </ligand>
</feature>
<evidence type="ECO:0000256" key="2">
    <source>
        <dbReference type="ARBA" id="ARBA00012028"/>
    </source>
</evidence>
<feature type="active site" description="Proton donor/acceptor" evidence="5">
    <location>
        <position position="91"/>
    </location>
</feature>
<protein>
    <recommendedName>
        <fullName evidence="2">phosphoglycerate mutase (2,3-diphosphoglycerate-dependent)</fullName>
        <ecNumber evidence="2">5.4.2.11</ecNumber>
    </recommendedName>
</protein>
<comment type="similarity">
    <text evidence="1">Belongs to the phosphoglycerate mutase family. BPG-dependent PGAM subfamily.</text>
</comment>
<dbReference type="CDD" id="cd07067">
    <property type="entry name" value="HP_PGM_like"/>
    <property type="match status" value="1"/>
</dbReference>
<evidence type="ECO:0000256" key="6">
    <source>
        <dbReference type="PIRSR" id="PIRSR613078-2"/>
    </source>
</evidence>
<evidence type="ECO:0000256" key="4">
    <source>
        <dbReference type="ARBA" id="ARBA00023235"/>
    </source>
</evidence>
<accession>A0A2G6E380</accession>
<dbReference type="InterPro" id="IPR005952">
    <property type="entry name" value="Phosphogly_mut1"/>
</dbReference>
<dbReference type="EMBL" id="PDPS01000033">
    <property type="protein sequence ID" value="PID56549.1"/>
    <property type="molecule type" value="Genomic_DNA"/>
</dbReference>
<dbReference type="Proteomes" id="UP000229740">
    <property type="component" value="Unassembled WGS sequence"/>
</dbReference>
<feature type="binding site" evidence="6">
    <location>
        <begin position="91"/>
        <end position="94"/>
    </location>
    <ligand>
        <name>substrate</name>
    </ligand>
</feature>
<dbReference type="EC" id="5.4.2.11" evidence="2"/>
<gene>
    <name evidence="7" type="ORF">CSB45_11010</name>
</gene>
<comment type="caution">
    <text evidence="7">The sequence shown here is derived from an EMBL/GenBank/DDBJ whole genome shotgun (WGS) entry which is preliminary data.</text>
</comment>
<sequence length="220" mass="25014">MRHVAIAKHTTEIYLVRHGETTLSTGGQYIGSTDVPLSEHGREQARRLAERLRTIHFGACYCSRMERCRETARIAVGPHQLEMSPVADIQEIDYGQWEGLSLQEMEALAPDTFRQWMRDPAVVKAPGGESGQDVLTRIRPVFERLAVTHLGERILIVAHRTVNRLWLCHILGYPLSEYRHAVGQGFTALNIIEYETDRHEPVFSVIRVNDGQHLEQLKGV</sequence>
<dbReference type="Pfam" id="PF00300">
    <property type="entry name" value="His_Phos_1"/>
    <property type="match status" value="1"/>
</dbReference>
<evidence type="ECO:0000313" key="8">
    <source>
        <dbReference type="Proteomes" id="UP000229740"/>
    </source>
</evidence>
<dbReference type="SUPFAM" id="SSF53254">
    <property type="entry name" value="Phosphoglycerate mutase-like"/>
    <property type="match status" value="1"/>
</dbReference>
<dbReference type="PANTHER" id="PTHR11931">
    <property type="entry name" value="PHOSPHOGLYCERATE MUTASE"/>
    <property type="match status" value="1"/>
</dbReference>
<organism evidence="7 8">
    <name type="scientific">candidate division KSB3 bacterium</name>
    <dbReference type="NCBI Taxonomy" id="2044937"/>
    <lineage>
        <taxon>Bacteria</taxon>
        <taxon>candidate division KSB3</taxon>
    </lineage>
</organism>
<proteinExistence type="inferred from homology"/>
<dbReference type="Gene3D" id="3.40.50.1240">
    <property type="entry name" value="Phosphoglycerate mutase-like"/>
    <property type="match status" value="1"/>
</dbReference>
<evidence type="ECO:0000313" key="7">
    <source>
        <dbReference type="EMBL" id="PID56549.1"/>
    </source>
</evidence>
<evidence type="ECO:0000256" key="3">
    <source>
        <dbReference type="ARBA" id="ARBA00023152"/>
    </source>
</evidence>
<dbReference type="InterPro" id="IPR013078">
    <property type="entry name" value="His_Pase_superF_clade-1"/>
</dbReference>
<keyword evidence="4" id="KW-0413">Isomerase</keyword>
<reference evidence="7 8" key="1">
    <citation type="submission" date="2017-10" db="EMBL/GenBank/DDBJ databases">
        <title>Novel microbial diversity and functional potential in the marine mammal oral microbiome.</title>
        <authorList>
            <person name="Dudek N.K."/>
            <person name="Sun C.L."/>
            <person name="Burstein D."/>
            <person name="Kantor R.S."/>
            <person name="Aliaga Goltsman D.S."/>
            <person name="Bik E.M."/>
            <person name="Thomas B.C."/>
            <person name="Banfield J.F."/>
            <person name="Relman D.A."/>
        </authorList>
    </citation>
    <scope>NUCLEOTIDE SEQUENCE [LARGE SCALE GENOMIC DNA]</scope>
    <source>
        <strain evidence="7">DOLZORAL124_49_17</strain>
    </source>
</reference>
<dbReference type="InterPro" id="IPR029033">
    <property type="entry name" value="His_PPase_superfam"/>
</dbReference>
<keyword evidence="3" id="KW-0324">Glycolysis</keyword>
<feature type="active site" description="Tele-phosphohistidine intermediate" evidence="5">
    <location>
        <position position="18"/>
    </location>
</feature>
<evidence type="ECO:0000256" key="5">
    <source>
        <dbReference type="PIRSR" id="PIRSR613078-1"/>
    </source>
</evidence>
<evidence type="ECO:0000256" key="1">
    <source>
        <dbReference type="ARBA" id="ARBA00006717"/>
    </source>
</evidence>
<dbReference type="GO" id="GO:0006096">
    <property type="term" value="P:glycolytic process"/>
    <property type="evidence" value="ECO:0007669"/>
    <property type="project" value="UniProtKB-KW"/>
</dbReference>
<dbReference type="SMART" id="SM00855">
    <property type="entry name" value="PGAM"/>
    <property type="match status" value="1"/>
</dbReference>
<dbReference type="AlphaFoldDB" id="A0A2G6E380"/>